<dbReference type="KEGG" id="bsb:Bresu_0927"/>
<proteinExistence type="predicted"/>
<dbReference type="BioCyc" id="BSUB633149:G1GM8-927-MONOMER"/>
<organism evidence="3 4">
    <name type="scientific">Brevundimonas subvibrioides (strain ATCC 15264 / DSM 4735 / LMG 14903 / NBRC 16000 / CB 81)</name>
    <name type="common">Caulobacter subvibrioides</name>
    <dbReference type="NCBI Taxonomy" id="633149"/>
    <lineage>
        <taxon>Bacteria</taxon>
        <taxon>Pseudomonadati</taxon>
        <taxon>Pseudomonadota</taxon>
        <taxon>Alphaproteobacteria</taxon>
        <taxon>Caulobacterales</taxon>
        <taxon>Caulobacteraceae</taxon>
        <taxon>Brevundimonas</taxon>
    </lineage>
</organism>
<reference evidence="4" key="1">
    <citation type="journal article" date="2011" name="J. Bacteriol.">
        <title>Genome sequences of eight morphologically diverse alphaproteobacteria.</title>
        <authorList>
            <consortium name="US DOE Joint Genome Institute"/>
            <person name="Brown P.J."/>
            <person name="Kysela D.T."/>
            <person name="Buechlein A."/>
            <person name="Hemmerich C."/>
            <person name="Brun Y.V."/>
        </authorList>
    </citation>
    <scope>NUCLEOTIDE SEQUENCE [LARGE SCALE GENOMIC DNA]</scope>
    <source>
        <strain evidence="4">ATCC 15264 / DSM 4735 / LMG 14903 / NBRC 16000 / CB 81</strain>
    </source>
</reference>
<dbReference type="AlphaFoldDB" id="D9QN39"/>
<keyword evidence="1" id="KW-0812">Transmembrane</keyword>
<dbReference type="RefSeq" id="WP_013268343.1">
    <property type="nucleotide sequence ID" value="NC_014375.1"/>
</dbReference>
<dbReference type="InterPro" id="IPR025196">
    <property type="entry name" value="DUF4126"/>
</dbReference>
<sequence length="216" mass="21977">MNGIDIPDLGAAAGPLQTWVLPALLGLGLASATGLRTFLPLLMLALAARFGLFGIDLNDQMAWLADWPAISALGIAAVVEFAGDKIPVVDHGLNVLGSFTRPVAGAVAAGSVFAGLDPTTAAIAGVIVGAPTAFAFNAAQGGARLTSTATTGGIGNPVLSLIEDVLSFATVMLAFLVPVLVPVLMVVLAVLVFRLAKRLRARLYADPVRSPGTRSP</sequence>
<keyword evidence="1" id="KW-1133">Transmembrane helix</keyword>
<name>D9QN39_BRESC</name>
<feature type="transmembrane region" description="Helical" evidence="1">
    <location>
        <begin position="165"/>
        <end position="193"/>
    </location>
</feature>
<evidence type="ECO:0000259" key="2">
    <source>
        <dbReference type="Pfam" id="PF13548"/>
    </source>
</evidence>
<gene>
    <name evidence="3" type="ordered locus">Bresu_0927</name>
</gene>
<evidence type="ECO:0000313" key="4">
    <source>
        <dbReference type="Proteomes" id="UP000002696"/>
    </source>
</evidence>
<dbReference type="HOGENOM" id="CLU_086377_1_1_5"/>
<dbReference type="Proteomes" id="UP000002696">
    <property type="component" value="Chromosome"/>
</dbReference>
<dbReference type="Pfam" id="PF13548">
    <property type="entry name" value="DUF4126"/>
    <property type="match status" value="1"/>
</dbReference>
<keyword evidence="4" id="KW-1185">Reference proteome</keyword>
<accession>D9QN39</accession>
<evidence type="ECO:0000313" key="3">
    <source>
        <dbReference type="EMBL" id="ADL00240.1"/>
    </source>
</evidence>
<dbReference type="InParanoid" id="D9QN39"/>
<protein>
    <recommendedName>
        <fullName evidence="2">DUF4126 domain-containing protein</fullName>
    </recommendedName>
</protein>
<keyword evidence="1" id="KW-0472">Membrane</keyword>
<feature type="domain" description="DUF4126" evidence="2">
    <location>
        <begin position="24"/>
        <end position="197"/>
    </location>
</feature>
<dbReference type="EMBL" id="CP002102">
    <property type="protein sequence ID" value="ADL00240.1"/>
    <property type="molecule type" value="Genomic_DNA"/>
</dbReference>
<evidence type="ECO:0000256" key="1">
    <source>
        <dbReference type="SAM" id="Phobius"/>
    </source>
</evidence>